<name>A0A1V4A4S2_9ACTN</name>
<comment type="caution">
    <text evidence="1">The sequence shown here is derived from an EMBL/GenBank/DDBJ whole genome shotgun (WGS) entry which is preliminary data.</text>
</comment>
<dbReference type="RefSeq" id="WP_077971147.1">
    <property type="nucleotide sequence ID" value="NZ_CP045178.1"/>
</dbReference>
<accession>A0A1V4A4S2</accession>
<sequence>MSDRRAAPRSRVAWATVCFCAARTEATPGGVGPDDGSSFVAWRSDTARGSALIRFDPLVSSAGPYPYPYPSSCSHAPGRLLCDVHLWADVGSVERTELTELADVLVVGVPLPPESAHRRVRELLAGHPGCLAAAVPGGAMTWVVGVRDRRGAVSFVRPERGGSDVPIPPWAAVSVVHAWVVSGRSPRTLRSVSLMPRR</sequence>
<evidence type="ECO:0000313" key="1">
    <source>
        <dbReference type="EMBL" id="OON74945.1"/>
    </source>
</evidence>
<reference evidence="1 2" key="1">
    <citation type="submission" date="2017-02" db="EMBL/GenBank/DDBJ databases">
        <title>Draft Genome Sequence of Streptomyces tsukubaensis F601, a Producer of the immunosuppressant tacrolimus FK506.</title>
        <authorList>
            <person name="Zong G."/>
            <person name="Zhong C."/>
            <person name="Fu J."/>
            <person name="Qin R."/>
            <person name="Cao G."/>
        </authorList>
    </citation>
    <scope>NUCLEOTIDE SEQUENCE [LARGE SCALE GENOMIC DNA]</scope>
    <source>
        <strain evidence="1 2">F601</strain>
    </source>
</reference>
<evidence type="ECO:0000313" key="2">
    <source>
        <dbReference type="Proteomes" id="UP000190539"/>
    </source>
</evidence>
<gene>
    <name evidence="1" type="ORF">B1H18_24340</name>
</gene>
<organism evidence="1 2">
    <name type="scientific">Streptomyces tsukubensis</name>
    <dbReference type="NCBI Taxonomy" id="83656"/>
    <lineage>
        <taxon>Bacteria</taxon>
        <taxon>Bacillati</taxon>
        <taxon>Actinomycetota</taxon>
        <taxon>Actinomycetes</taxon>
        <taxon>Kitasatosporales</taxon>
        <taxon>Streptomycetaceae</taxon>
        <taxon>Streptomyces</taxon>
    </lineage>
</organism>
<dbReference type="AlphaFoldDB" id="A0A1V4A4S2"/>
<dbReference type="Proteomes" id="UP000190539">
    <property type="component" value="Unassembled WGS sequence"/>
</dbReference>
<dbReference type="OrthoDB" id="4217691at2"/>
<proteinExistence type="predicted"/>
<dbReference type="EMBL" id="MVFC01000025">
    <property type="protein sequence ID" value="OON74945.1"/>
    <property type="molecule type" value="Genomic_DNA"/>
</dbReference>
<protein>
    <submittedName>
        <fullName evidence="1">Uncharacterized protein</fullName>
    </submittedName>
</protein>
<keyword evidence="2" id="KW-1185">Reference proteome</keyword>